<feature type="domain" description="Cytochrome c" evidence="8">
    <location>
        <begin position="22"/>
        <end position="121"/>
    </location>
</feature>
<feature type="signal peptide" evidence="7">
    <location>
        <begin position="1"/>
        <end position="21"/>
    </location>
</feature>
<evidence type="ECO:0000256" key="2">
    <source>
        <dbReference type="ARBA" id="ARBA00022617"/>
    </source>
</evidence>
<keyword evidence="1" id="KW-0813">Transport</keyword>
<evidence type="ECO:0000256" key="7">
    <source>
        <dbReference type="SAM" id="SignalP"/>
    </source>
</evidence>
<dbReference type="Gene3D" id="1.10.760.10">
    <property type="entry name" value="Cytochrome c-like domain"/>
    <property type="match status" value="1"/>
</dbReference>
<dbReference type="InterPro" id="IPR002327">
    <property type="entry name" value="Cyt_c_1A/1B"/>
</dbReference>
<dbReference type="Proteomes" id="UP000182661">
    <property type="component" value="Unassembled WGS sequence"/>
</dbReference>
<dbReference type="InterPro" id="IPR036909">
    <property type="entry name" value="Cyt_c-like_dom_sf"/>
</dbReference>
<dbReference type="GO" id="GO:0046872">
    <property type="term" value="F:metal ion binding"/>
    <property type="evidence" value="ECO:0007669"/>
    <property type="project" value="UniProtKB-KW"/>
</dbReference>
<name>A0A657LQR0_9HYPH</name>
<keyword evidence="5 6" id="KW-0408">Iron</keyword>
<keyword evidence="3 6" id="KW-0479">Metal-binding</keyword>
<protein>
    <submittedName>
        <fullName evidence="9">Cytochrome C</fullName>
    </submittedName>
</protein>
<dbReference type="PRINTS" id="PR00604">
    <property type="entry name" value="CYTCHRMECIAB"/>
</dbReference>
<reference evidence="9 10" key="1">
    <citation type="submission" date="2016-02" db="EMBL/GenBank/DDBJ databases">
        <title>Genome sequencing of a beta-galactosidase producing bacteria Rhizobium sp. 59.</title>
        <authorList>
            <person name="Wang D."/>
            <person name="Kot W."/>
            <person name="Qin Y."/>
            <person name="Hansen L."/>
            <person name="Naqvi K."/>
            <person name="Rensing C."/>
        </authorList>
    </citation>
    <scope>NUCLEOTIDE SEQUENCE [LARGE SCALE GENOMIC DNA]</scope>
    <source>
        <strain evidence="9 10">59</strain>
    </source>
</reference>
<dbReference type="PANTHER" id="PTHR11961">
    <property type="entry name" value="CYTOCHROME C"/>
    <property type="match status" value="1"/>
</dbReference>
<comment type="caution">
    <text evidence="9">The sequence shown here is derived from an EMBL/GenBank/DDBJ whole genome shotgun (WGS) entry which is preliminary data.</text>
</comment>
<proteinExistence type="predicted"/>
<dbReference type="GO" id="GO:0009055">
    <property type="term" value="F:electron transfer activity"/>
    <property type="evidence" value="ECO:0007669"/>
    <property type="project" value="InterPro"/>
</dbReference>
<keyword evidence="4" id="KW-0249">Electron transport</keyword>
<keyword evidence="7" id="KW-0732">Signal</keyword>
<accession>A0A657LQR0</accession>
<evidence type="ECO:0000259" key="8">
    <source>
        <dbReference type="PROSITE" id="PS51007"/>
    </source>
</evidence>
<dbReference type="SUPFAM" id="SSF46626">
    <property type="entry name" value="Cytochrome c"/>
    <property type="match status" value="1"/>
</dbReference>
<sequence length="122" mass="12674">MNRVFGPLLTLTLAVAGSADAQELDAGARFFKQRCQACHSLTPGKNSPAGPNLVGVVGRASAATDFKYSAALKASGLTWDVATLDQFLAAPAKLVPGTRMAIGVPNGEQRKEIIAYLASVTN</sequence>
<dbReference type="GO" id="GO:0020037">
    <property type="term" value="F:heme binding"/>
    <property type="evidence" value="ECO:0007669"/>
    <property type="project" value="InterPro"/>
</dbReference>
<evidence type="ECO:0000256" key="5">
    <source>
        <dbReference type="ARBA" id="ARBA00023004"/>
    </source>
</evidence>
<evidence type="ECO:0000256" key="6">
    <source>
        <dbReference type="PROSITE-ProRule" id="PRU00433"/>
    </source>
</evidence>
<gene>
    <name evidence="9" type="ORF">AX760_20730</name>
</gene>
<evidence type="ECO:0000256" key="4">
    <source>
        <dbReference type="ARBA" id="ARBA00022982"/>
    </source>
</evidence>
<evidence type="ECO:0000256" key="1">
    <source>
        <dbReference type="ARBA" id="ARBA00022448"/>
    </source>
</evidence>
<dbReference type="AlphaFoldDB" id="A0A657LQR0"/>
<evidence type="ECO:0000256" key="3">
    <source>
        <dbReference type="ARBA" id="ARBA00022723"/>
    </source>
</evidence>
<evidence type="ECO:0000313" key="9">
    <source>
        <dbReference type="EMBL" id="OJF94086.1"/>
    </source>
</evidence>
<dbReference type="Pfam" id="PF00034">
    <property type="entry name" value="Cytochrom_C"/>
    <property type="match status" value="1"/>
</dbReference>
<organism evidence="9 10">
    <name type="scientific">Pararhizobium antarcticum</name>
    <dbReference type="NCBI Taxonomy" id="1798805"/>
    <lineage>
        <taxon>Bacteria</taxon>
        <taxon>Pseudomonadati</taxon>
        <taxon>Pseudomonadota</taxon>
        <taxon>Alphaproteobacteria</taxon>
        <taxon>Hyphomicrobiales</taxon>
        <taxon>Rhizobiaceae</taxon>
        <taxon>Rhizobium/Agrobacterium group</taxon>
        <taxon>Pararhizobium</taxon>
    </lineage>
</organism>
<dbReference type="PROSITE" id="PS51007">
    <property type="entry name" value="CYTC"/>
    <property type="match status" value="1"/>
</dbReference>
<evidence type="ECO:0000313" key="10">
    <source>
        <dbReference type="Proteomes" id="UP000182661"/>
    </source>
</evidence>
<dbReference type="EMBL" id="LSRP01000101">
    <property type="protein sequence ID" value="OJF94086.1"/>
    <property type="molecule type" value="Genomic_DNA"/>
</dbReference>
<keyword evidence="10" id="KW-1185">Reference proteome</keyword>
<dbReference type="InterPro" id="IPR009056">
    <property type="entry name" value="Cyt_c-like_dom"/>
</dbReference>
<keyword evidence="2 6" id="KW-0349">Heme</keyword>
<feature type="chain" id="PRO_5025057419" evidence="7">
    <location>
        <begin position="22"/>
        <end position="122"/>
    </location>
</feature>